<dbReference type="Gene3D" id="1.20.5.420">
    <property type="entry name" value="Immunoglobulin FC, subunit C"/>
    <property type="match status" value="1"/>
</dbReference>
<dbReference type="OrthoDB" id="2335338at2759"/>
<dbReference type="GO" id="GO:0060090">
    <property type="term" value="F:molecular adaptor activity"/>
    <property type="evidence" value="ECO:0007669"/>
    <property type="project" value="TreeGrafter"/>
</dbReference>
<proteinExistence type="inferred from homology"/>
<dbReference type="SMART" id="SM00028">
    <property type="entry name" value="TPR"/>
    <property type="match status" value="3"/>
</dbReference>
<dbReference type="EnsemblMetazoa" id="XM_022801610">
    <property type="protein sequence ID" value="XP_022657345"/>
    <property type="gene ID" value="LOC111248740"/>
</dbReference>
<dbReference type="Pfam" id="PF13414">
    <property type="entry name" value="TPR_11"/>
    <property type="match status" value="1"/>
</dbReference>
<dbReference type="PANTHER" id="PTHR45831:SF2">
    <property type="entry name" value="LD24721P"/>
    <property type="match status" value="1"/>
</dbReference>
<sequence length="373" mass="39796">MSESKQVAVCILQYLKNELTNPSISDESKESLEVAIQCLESVYEVGPDDLSALAVKMSLREMFKSCVGNEQAYFKPAQSSAASRSASAPPKKEPPNPEAEAAKLQGNELLKAEKYQEALEMYTKAIDLDPNNAVYFCNRAAAFSKLDKSLEAIEDCEAALQIDPTYSKAYGRMGIAYANMGDHEKAYNCYQKALLLDPNNESYKNNLRVAMEQMNSQGTAPPADEPSSGPGPSAAGGAFSGLGGLGASGMPDISQLLGNPTLMTMATQLMQDPNMQNLMSNIMSGTLNAGAQANTPQPPTSGGPAGQGQNSNTSGGAGTEFNLDSLLRVGQQFAAQMQMNNAPLIDQLRREMEARGINIPGRDNPPNNQPPPQ</sequence>
<dbReference type="SUPFAM" id="SSF48452">
    <property type="entry name" value="TPR-like"/>
    <property type="match status" value="1"/>
</dbReference>
<evidence type="ECO:0000256" key="5">
    <source>
        <dbReference type="SAM" id="MobiDB-lite"/>
    </source>
</evidence>
<evidence type="ECO:0000313" key="7">
    <source>
        <dbReference type="EnsemblMetazoa" id="XP_022657344"/>
    </source>
</evidence>
<evidence type="ECO:0000256" key="1">
    <source>
        <dbReference type="ARBA" id="ARBA00008175"/>
    </source>
</evidence>
<dbReference type="Gene3D" id="1.25.40.10">
    <property type="entry name" value="Tetratricopeptide repeat domain"/>
    <property type="match status" value="1"/>
</dbReference>
<reference evidence="7" key="1">
    <citation type="submission" date="2021-01" db="UniProtKB">
        <authorList>
            <consortium name="EnsemblMetazoa"/>
        </authorList>
    </citation>
    <scope>IDENTIFICATION</scope>
</reference>
<dbReference type="Proteomes" id="UP000594260">
    <property type="component" value="Unplaced"/>
</dbReference>
<feature type="repeat" description="TPR" evidence="4">
    <location>
        <begin position="167"/>
        <end position="200"/>
    </location>
</feature>
<dbReference type="EnsemblMetazoa" id="XM_022801609">
    <property type="protein sequence ID" value="XP_022657344"/>
    <property type="gene ID" value="LOC111248740"/>
</dbReference>
<dbReference type="InParanoid" id="A0A7M7K492"/>
<evidence type="ECO:0000259" key="6">
    <source>
        <dbReference type="Pfam" id="PF16546"/>
    </source>
</evidence>
<dbReference type="GO" id="GO:0072380">
    <property type="term" value="C:TRC complex"/>
    <property type="evidence" value="ECO:0007669"/>
    <property type="project" value="TreeGrafter"/>
</dbReference>
<dbReference type="InterPro" id="IPR047150">
    <property type="entry name" value="SGT"/>
</dbReference>
<dbReference type="PROSITE" id="PS50005">
    <property type="entry name" value="TPR"/>
    <property type="match status" value="2"/>
</dbReference>
<dbReference type="InterPro" id="IPR019734">
    <property type="entry name" value="TPR_rpt"/>
</dbReference>
<keyword evidence="3 4" id="KW-0802">TPR repeat</keyword>
<dbReference type="RefSeq" id="XP_022657344.1">
    <property type="nucleotide sequence ID" value="XM_022801609.1"/>
</dbReference>
<dbReference type="GO" id="GO:0016020">
    <property type="term" value="C:membrane"/>
    <property type="evidence" value="ECO:0007669"/>
    <property type="project" value="TreeGrafter"/>
</dbReference>
<protein>
    <recommendedName>
        <fullName evidence="6">SGTA homodimerisation domain-containing protein</fullName>
    </recommendedName>
</protein>
<dbReference type="GO" id="GO:0006620">
    <property type="term" value="P:post-translational protein targeting to endoplasmic reticulum membrane"/>
    <property type="evidence" value="ECO:0007669"/>
    <property type="project" value="TreeGrafter"/>
</dbReference>
<dbReference type="GeneID" id="111248740"/>
<evidence type="ECO:0000256" key="3">
    <source>
        <dbReference type="ARBA" id="ARBA00022803"/>
    </source>
</evidence>
<feature type="compositionally biased region" description="Low complexity" evidence="5">
    <location>
        <begin position="78"/>
        <end position="89"/>
    </location>
</feature>
<dbReference type="PROSITE" id="PS50293">
    <property type="entry name" value="TPR_REGION"/>
    <property type="match status" value="2"/>
</dbReference>
<dbReference type="RefSeq" id="XP_022657345.1">
    <property type="nucleotide sequence ID" value="XM_022801610.1"/>
</dbReference>
<dbReference type="AlphaFoldDB" id="A0A7M7K492"/>
<dbReference type="PANTHER" id="PTHR45831">
    <property type="entry name" value="LD24721P"/>
    <property type="match status" value="1"/>
</dbReference>
<feature type="region of interest" description="Disordered" evidence="5">
    <location>
        <begin position="78"/>
        <end position="100"/>
    </location>
</feature>
<feature type="region of interest" description="Disordered" evidence="5">
    <location>
        <begin position="351"/>
        <end position="373"/>
    </location>
</feature>
<keyword evidence="2" id="KW-0677">Repeat</keyword>
<feature type="repeat" description="TPR" evidence="4">
    <location>
        <begin position="99"/>
        <end position="132"/>
    </location>
</feature>
<dbReference type="Pfam" id="PF00515">
    <property type="entry name" value="TPR_1"/>
    <property type="match status" value="1"/>
</dbReference>
<dbReference type="Pfam" id="PF16546">
    <property type="entry name" value="SGTA_dimer"/>
    <property type="match status" value="1"/>
</dbReference>
<evidence type="ECO:0000256" key="4">
    <source>
        <dbReference type="PROSITE-ProRule" id="PRU00339"/>
    </source>
</evidence>
<evidence type="ECO:0000256" key="2">
    <source>
        <dbReference type="ARBA" id="ARBA00022737"/>
    </source>
</evidence>
<evidence type="ECO:0000313" key="8">
    <source>
        <dbReference type="Proteomes" id="UP000594260"/>
    </source>
</evidence>
<accession>A0A7M7K492</accession>
<feature type="domain" description="SGTA homodimerisation" evidence="6">
    <location>
        <begin position="4"/>
        <end position="64"/>
    </location>
</feature>
<dbReference type="InterPro" id="IPR032374">
    <property type="entry name" value="SGTA_dimer"/>
</dbReference>
<feature type="compositionally biased region" description="Low complexity" evidence="5">
    <location>
        <begin position="220"/>
        <end position="237"/>
    </location>
</feature>
<feature type="region of interest" description="Disordered" evidence="5">
    <location>
        <begin position="288"/>
        <end position="319"/>
    </location>
</feature>
<dbReference type="KEGG" id="vde:111248740"/>
<comment type="similarity">
    <text evidence="1">Belongs to the SGT family.</text>
</comment>
<organism evidence="7 8">
    <name type="scientific">Varroa destructor</name>
    <name type="common">Honeybee mite</name>
    <dbReference type="NCBI Taxonomy" id="109461"/>
    <lineage>
        <taxon>Eukaryota</taxon>
        <taxon>Metazoa</taxon>
        <taxon>Ecdysozoa</taxon>
        <taxon>Arthropoda</taxon>
        <taxon>Chelicerata</taxon>
        <taxon>Arachnida</taxon>
        <taxon>Acari</taxon>
        <taxon>Parasitiformes</taxon>
        <taxon>Mesostigmata</taxon>
        <taxon>Gamasina</taxon>
        <taxon>Dermanyssoidea</taxon>
        <taxon>Varroidae</taxon>
        <taxon>Varroa</taxon>
    </lineage>
</organism>
<name>A0A7M7K492_VARDE</name>
<dbReference type="InterPro" id="IPR011990">
    <property type="entry name" value="TPR-like_helical_dom_sf"/>
</dbReference>
<keyword evidence="8" id="KW-1185">Reference proteome</keyword>
<dbReference type="OMA" id="LAIKDCH"/>
<feature type="region of interest" description="Disordered" evidence="5">
    <location>
        <begin position="214"/>
        <end position="240"/>
    </location>
</feature>